<dbReference type="EMBL" id="BKAJ01000012">
    <property type="protein sequence ID" value="GEP53546.1"/>
    <property type="molecule type" value="Genomic_DNA"/>
</dbReference>
<organism evidence="19 20">
    <name type="scientific">Reyranella soli</name>
    <dbReference type="NCBI Taxonomy" id="1230389"/>
    <lineage>
        <taxon>Bacteria</taxon>
        <taxon>Pseudomonadati</taxon>
        <taxon>Pseudomonadota</taxon>
        <taxon>Alphaproteobacteria</taxon>
        <taxon>Hyphomicrobiales</taxon>
        <taxon>Reyranellaceae</taxon>
        <taxon>Reyranella</taxon>
    </lineage>
</organism>
<protein>
    <recommendedName>
        <fullName evidence="4">serine-type D-Ala-D-Ala carboxypeptidase</fullName>
        <ecNumber evidence="4">3.4.16.4</ecNumber>
    </recommendedName>
</protein>
<keyword evidence="20" id="KW-1185">Reference proteome</keyword>
<feature type="active site" description="Acyl-ester intermediate" evidence="13">
    <location>
        <position position="113"/>
    </location>
</feature>
<proteinExistence type="inferred from homology"/>
<feature type="compositionally biased region" description="Low complexity" evidence="16">
    <location>
        <begin position="53"/>
        <end position="72"/>
    </location>
</feature>
<feature type="region of interest" description="Disordered" evidence="16">
    <location>
        <begin position="32"/>
        <end position="74"/>
    </location>
</feature>
<dbReference type="Pfam" id="PF00768">
    <property type="entry name" value="Peptidase_S11"/>
    <property type="match status" value="1"/>
</dbReference>
<dbReference type="GO" id="GO:0009252">
    <property type="term" value="P:peptidoglycan biosynthetic process"/>
    <property type="evidence" value="ECO:0007669"/>
    <property type="project" value="UniProtKB-UniPathway"/>
</dbReference>
<evidence type="ECO:0000256" key="12">
    <source>
        <dbReference type="ARBA" id="ARBA00034000"/>
    </source>
</evidence>
<feature type="active site" description="Proton acceptor" evidence="13">
    <location>
        <position position="116"/>
    </location>
</feature>
<comment type="similarity">
    <text evidence="3 15">Belongs to the peptidase S11 family.</text>
</comment>
<dbReference type="InterPro" id="IPR001967">
    <property type="entry name" value="Peptidase_S11_N"/>
</dbReference>
<comment type="caution">
    <text evidence="19">The sequence shown here is derived from an EMBL/GenBank/DDBJ whole genome shotgun (WGS) entry which is preliminary data.</text>
</comment>
<evidence type="ECO:0000256" key="13">
    <source>
        <dbReference type="PIRSR" id="PIRSR618044-1"/>
    </source>
</evidence>
<evidence type="ECO:0000256" key="15">
    <source>
        <dbReference type="RuleBase" id="RU004016"/>
    </source>
</evidence>
<dbReference type="Gene3D" id="3.40.710.10">
    <property type="entry name" value="DD-peptidase/beta-lactamase superfamily"/>
    <property type="match status" value="1"/>
</dbReference>
<evidence type="ECO:0000256" key="14">
    <source>
        <dbReference type="PIRSR" id="PIRSR618044-2"/>
    </source>
</evidence>
<keyword evidence="10" id="KW-0573">Peptidoglycan synthesis</keyword>
<keyword evidence="6" id="KW-0645">Protease</keyword>
<dbReference type="Gene3D" id="2.60.410.10">
    <property type="entry name" value="D-Ala-D-Ala carboxypeptidase, C-terminal domain"/>
    <property type="match status" value="1"/>
</dbReference>
<evidence type="ECO:0000256" key="11">
    <source>
        <dbReference type="ARBA" id="ARBA00023316"/>
    </source>
</evidence>
<dbReference type="InterPro" id="IPR015956">
    <property type="entry name" value="Peniciliin-bd_prot_C_sf"/>
</dbReference>
<evidence type="ECO:0000256" key="10">
    <source>
        <dbReference type="ARBA" id="ARBA00022984"/>
    </source>
</evidence>
<reference evidence="19 20" key="1">
    <citation type="submission" date="2019-07" db="EMBL/GenBank/DDBJ databases">
        <title>Whole genome shotgun sequence of Reyranella soli NBRC 108950.</title>
        <authorList>
            <person name="Hosoyama A."/>
            <person name="Uohara A."/>
            <person name="Ohji S."/>
            <person name="Ichikawa N."/>
        </authorList>
    </citation>
    <scope>NUCLEOTIDE SEQUENCE [LARGE SCALE GENOMIC DNA]</scope>
    <source>
        <strain evidence="19 20">NBRC 108950</strain>
    </source>
</reference>
<dbReference type="OrthoDB" id="9795979at2"/>
<dbReference type="PANTHER" id="PTHR21581">
    <property type="entry name" value="D-ALANYL-D-ALANINE CARBOXYPEPTIDASE"/>
    <property type="match status" value="1"/>
</dbReference>
<evidence type="ECO:0000259" key="18">
    <source>
        <dbReference type="SMART" id="SM00936"/>
    </source>
</evidence>
<evidence type="ECO:0000256" key="6">
    <source>
        <dbReference type="ARBA" id="ARBA00022670"/>
    </source>
</evidence>
<evidence type="ECO:0000256" key="2">
    <source>
        <dbReference type="ARBA" id="ARBA00004752"/>
    </source>
</evidence>
<keyword evidence="11" id="KW-0961">Cell wall biogenesis/degradation</keyword>
<evidence type="ECO:0000256" key="8">
    <source>
        <dbReference type="ARBA" id="ARBA00022801"/>
    </source>
</evidence>
<feature type="binding site" evidence="14">
    <location>
        <position position="275"/>
    </location>
    <ligand>
        <name>substrate</name>
    </ligand>
</feature>
<evidence type="ECO:0000256" key="5">
    <source>
        <dbReference type="ARBA" id="ARBA00022645"/>
    </source>
</evidence>
<evidence type="ECO:0000256" key="3">
    <source>
        <dbReference type="ARBA" id="ARBA00007164"/>
    </source>
</evidence>
<keyword evidence="8" id="KW-0378">Hydrolase</keyword>
<feature type="active site" evidence="13">
    <location>
        <position position="173"/>
    </location>
</feature>
<dbReference type="EC" id="3.4.16.4" evidence="4"/>
<evidence type="ECO:0000313" key="19">
    <source>
        <dbReference type="EMBL" id="GEP53546.1"/>
    </source>
</evidence>
<dbReference type="InterPro" id="IPR012907">
    <property type="entry name" value="Peptidase_S11_C"/>
</dbReference>
<comment type="function">
    <text evidence="1">Removes C-terminal D-alanyl residues from sugar-peptide cell wall precursors.</text>
</comment>
<name>A0A512N3I2_9HYPH</name>
<evidence type="ECO:0000256" key="16">
    <source>
        <dbReference type="SAM" id="MobiDB-lite"/>
    </source>
</evidence>
<dbReference type="Proteomes" id="UP000321058">
    <property type="component" value="Unassembled WGS sequence"/>
</dbReference>
<evidence type="ECO:0000256" key="7">
    <source>
        <dbReference type="ARBA" id="ARBA00022729"/>
    </source>
</evidence>
<dbReference type="GO" id="GO:0006508">
    <property type="term" value="P:proteolysis"/>
    <property type="evidence" value="ECO:0007669"/>
    <property type="project" value="UniProtKB-KW"/>
</dbReference>
<dbReference type="GO" id="GO:0008360">
    <property type="term" value="P:regulation of cell shape"/>
    <property type="evidence" value="ECO:0007669"/>
    <property type="project" value="UniProtKB-KW"/>
</dbReference>
<accession>A0A512N3I2</accession>
<dbReference type="GO" id="GO:0071555">
    <property type="term" value="P:cell wall organization"/>
    <property type="evidence" value="ECO:0007669"/>
    <property type="project" value="UniProtKB-KW"/>
</dbReference>
<evidence type="ECO:0000256" key="17">
    <source>
        <dbReference type="SAM" id="SignalP"/>
    </source>
</evidence>
<feature type="domain" description="Peptidase S11 D-Ala-D-Ala carboxypeptidase A C-terminal" evidence="18">
    <location>
        <begin position="326"/>
        <end position="415"/>
    </location>
</feature>
<dbReference type="SMART" id="SM00936">
    <property type="entry name" value="PBP5_C"/>
    <property type="match status" value="1"/>
</dbReference>
<keyword evidence="5 19" id="KW-0121">Carboxypeptidase</keyword>
<dbReference type="PRINTS" id="PR00725">
    <property type="entry name" value="DADACBPTASE1"/>
</dbReference>
<dbReference type="PANTHER" id="PTHR21581:SF6">
    <property type="entry name" value="TRAFFICKING PROTEIN PARTICLE COMPLEX SUBUNIT 12"/>
    <property type="match status" value="1"/>
</dbReference>
<dbReference type="SUPFAM" id="SSF69189">
    <property type="entry name" value="Penicillin-binding protein associated domain"/>
    <property type="match status" value="1"/>
</dbReference>
<dbReference type="AlphaFoldDB" id="A0A512N3I2"/>
<evidence type="ECO:0000256" key="1">
    <source>
        <dbReference type="ARBA" id="ARBA00003217"/>
    </source>
</evidence>
<dbReference type="InterPro" id="IPR037167">
    <property type="entry name" value="Peptidase_S11_C_sf"/>
</dbReference>
<feature type="signal peptide" evidence="17">
    <location>
        <begin position="1"/>
        <end position="33"/>
    </location>
</feature>
<comment type="pathway">
    <text evidence="2">Cell wall biogenesis; peptidoglycan biosynthesis.</text>
</comment>
<evidence type="ECO:0000313" key="20">
    <source>
        <dbReference type="Proteomes" id="UP000321058"/>
    </source>
</evidence>
<feature type="chain" id="PRO_5021935579" description="serine-type D-Ala-D-Ala carboxypeptidase" evidence="17">
    <location>
        <begin position="34"/>
        <end position="435"/>
    </location>
</feature>
<keyword evidence="7 17" id="KW-0732">Signal</keyword>
<gene>
    <name evidence="19" type="ORF">RSO01_07120</name>
</gene>
<dbReference type="InterPro" id="IPR012338">
    <property type="entry name" value="Beta-lactam/transpept-like"/>
</dbReference>
<sequence>METPVSCLNDLLRPLTALLVAASLAGAPLAALAQTEQPPKRQTQQPQKPPAKPRTTTTTPAKPTAPSVAAKTEALPPSQVGIGTLAKQAFMVDPQTSTVLLFKDADKPMHPSSMAKMMTIYIAFEEINAGRLKLDTRFRVSERARNMGGSRMFVELGSEVSVEDLIKGMIVLSGNDACVVIAEGLSGNEDSFAERMTAKARELGMTGTVFKNASGWPADGQWTTARDLAVLSWRTIEDFPKLYRYYSESNWTYNNIKQDNRNRLLRTVPGTDGLKTGHTEEGGYGQATSAIRDGRRLIMVVNGMTSMAERAQETARLVEWGFRESANTTVFRAGDTVAEAPVWLGSQDKVPLVVAKPVQITAPTGQAVTPRVVARFDGPIAAPITKGTKLGTAVVTLPDNRVVEYPLEAGADVQRQGVFGRVTTMIRHYLFGWLS</sequence>
<keyword evidence="9" id="KW-0133">Cell shape</keyword>
<dbReference type="GO" id="GO:0009002">
    <property type="term" value="F:serine-type D-Ala-D-Ala carboxypeptidase activity"/>
    <property type="evidence" value="ECO:0007669"/>
    <property type="project" value="UniProtKB-EC"/>
</dbReference>
<dbReference type="InterPro" id="IPR018044">
    <property type="entry name" value="Peptidase_S11"/>
</dbReference>
<comment type="catalytic activity">
    <reaction evidence="12">
        <text>Preferential cleavage: (Ac)2-L-Lys-D-Ala-|-D-Ala. Also transpeptidation of peptidyl-alanyl moieties that are N-acyl substituents of D-alanine.</text>
        <dbReference type="EC" id="3.4.16.4"/>
    </reaction>
</comment>
<dbReference type="UniPathway" id="UPA00219"/>
<evidence type="ECO:0000256" key="4">
    <source>
        <dbReference type="ARBA" id="ARBA00012448"/>
    </source>
</evidence>
<dbReference type="SUPFAM" id="SSF56601">
    <property type="entry name" value="beta-lactamase/transpeptidase-like"/>
    <property type="match status" value="1"/>
</dbReference>
<dbReference type="Pfam" id="PF07943">
    <property type="entry name" value="PBP5_C"/>
    <property type="match status" value="1"/>
</dbReference>
<evidence type="ECO:0000256" key="9">
    <source>
        <dbReference type="ARBA" id="ARBA00022960"/>
    </source>
</evidence>
<feature type="compositionally biased region" description="Low complexity" evidence="16">
    <location>
        <begin position="32"/>
        <end position="46"/>
    </location>
</feature>